<dbReference type="GO" id="GO:0005524">
    <property type="term" value="F:ATP binding"/>
    <property type="evidence" value="ECO:0007669"/>
    <property type="project" value="UniProtKB-KW"/>
</dbReference>
<dbReference type="InterPro" id="IPR050306">
    <property type="entry name" value="PfkB_Carbo_kinase"/>
</dbReference>
<comment type="caution">
    <text evidence="7">The sequence shown here is derived from an EMBL/GenBank/DDBJ whole genome shotgun (WGS) entry which is preliminary data.</text>
</comment>
<dbReference type="InterPro" id="IPR002139">
    <property type="entry name" value="Ribo/fructo_kinase"/>
</dbReference>
<dbReference type="InterPro" id="IPR029056">
    <property type="entry name" value="Ribokinase-like"/>
</dbReference>
<evidence type="ECO:0000256" key="3">
    <source>
        <dbReference type="ARBA" id="ARBA00022741"/>
    </source>
</evidence>
<keyword evidence="3" id="KW-0547">Nucleotide-binding</keyword>
<evidence type="ECO:0000256" key="1">
    <source>
        <dbReference type="ARBA" id="ARBA00010688"/>
    </source>
</evidence>
<comment type="similarity">
    <text evidence="1">Belongs to the carbohydrate kinase PfkB family.</text>
</comment>
<keyword evidence="4 7" id="KW-0418">Kinase</keyword>
<dbReference type="PANTHER" id="PTHR43085">
    <property type="entry name" value="HEXOKINASE FAMILY MEMBER"/>
    <property type="match status" value="1"/>
</dbReference>
<dbReference type="Pfam" id="PF00294">
    <property type="entry name" value="PfkB"/>
    <property type="match status" value="1"/>
</dbReference>
<sequence>MNLSGAVNALLEEKMKNIVEDEDMDVICVGEMLIDFIPGAEPCSYVKNAGGAPANVAIAVARNGLDSGFCGKMGDDDFGRFLADTLRENDVTVLCPELTREAVTTMAFVTLSGNGERTFTFARKPGADMLLTVEDIDRADLDATKMIHAGSCSLSKGSASDATVYALKRGHEKGKIVSFDVNYRNVMWDDDQEAAARKVFEILPYVDLLKISEEEVDMVGGEEHIARLMEQNRIALVVETLGAEGAKCFFGGKVLRIPGRKAKAVDATGAGDAFWGGFLSSLLIQGVDQIGKLDEAKLLKAMEYGNVSGWICVQSKGAISSLPTREQIEAVLNHDAKTK</sequence>
<name>A0A949NGI2_9FIRM</name>
<evidence type="ECO:0000256" key="4">
    <source>
        <dbReference type="ARBA" id="ARBA00022777"/>
    </source>
</evidence>
<reference evidence="7" key="1">
    <citation type="submission" date="2021-06" db="EMBL/GenBank/DDBJ databases">
        <title>Description of novel taxa of the family Lachnospiraceae.</title>
        <authorList>
            <person name="Chaplin A.V."/>
            <person name="Sokolova S.R."/>
            <person name="Pikina A.P."/>
            <person name="Korzhanova M."/>
            <person name="Belova V."/>
            <person name="Korostin D."/>
            <person name="Efimov B.A."/>
        </authorList>
    </citation>
    <scope>NUCLEOTIDE SEQUENCE</scope>
    <source>
        <strain evidence="7">ASD5720</strain>
    </source>
</reference>
<evidence type="ECO:0000259" key="6">
    <source>
        <dbReference type="Pfam" id="PF00294"/>
    </source>
</evidence>
<keyword evidence="8" id="KW-1185">Reference proteome</keyword>
<proteinExistence type="inferred from homology"/>
<dbReference type="InterPro" id="IPR011611">
    <property type="entry name" value="PfkB_dom"/>
</dbReference>
<keyword evidence="2" id="KW-0808">Transferase</keyword>
<dbReference type="AlphaFoldDB" id="A0A949NGI2"/>
<dbReference type="PANTHER" id="PTHR43085:SF1">
    <property type="entry name" value="PSEUDOURIDINE KINASE-RELATED"/>
    <property type="match status" value="1"/>
</dbReference>
<organism evidence="7 8">
    <name type="scientific">Diplocloster agilis</name>
    <dbReference type="NCBI Taxonomy" id="2850323"/>
    <lineage>
        <taxon>Bacteria</taxon>
        <taxon>Bacillati</taxon>
        <taxon>Bacillota</taxon>
        <taxon>Clostridia</taxon>
        <taxon>Lachnospirales</taxon>
        <taxon>Lachnospiraceae</taxon>
        <taxon>Diplocloster</taxon>
    </lineage>
</organism>
<accession>A0A949NGI2</accession>
<evidence type="ECO:0000313" key="8">
    <source>
        <dbReference type="Proteomes" id="UP000712157"/>
    </source>
</evidence>
<dbReference type="Gene3D" id="3.40.1190.20">
    <property type="match status" value="1"/>
</dbReference>
<gene>
    <name evidence="7" type="ORF">KTH89_08210</name>
</gene>
<protein>
    <submittedName>
        <fullName evidence="7">Carbohydrate kinase</fullName>
    </submittedName>
</protein>
<dbReference type="SUPFAM" id="SSF53613">
    <property type="entry name" value="Ribokinase-like"/>
    <property type="match status" value="1"/>
</dbReference>
<dbReference type="PRINTS" id="PR00990">
    <property type="entry name" value="RIBOKINASE"/>
</dbReference>
<evidence type="ECO:0000313" key="7">
    <source>
        <dbReference type="EMBL" id="MBU9736518.1"/>
    </source>
</evidence>
<feature type="domain" description="Carbohydrate kinase PfkB" evidence="6">
    <location>
        <begin position="25"/>
        <end position="325"/>
    </location>
</feature>
<evidence type="ECO:0000256" key="2">
    <source>
        <dbReference type="ARBA" id="ARBA00022679"/>
    </source>
</evidence>
<dbReference type="Proteomes" id="UP000712157">
    <property type="component" value="Unassembled WGS sequence"/>
</dbReference>
<dbReference type="EMBL" id="JAHQCW010000010">
    <property type="protein sequence ID" value="MBU9736518.1"/>
    <property type="molecule type" value="Genomic_DNA"/>
</dbReference>
<dbReference type="GO" id="GO:0016301">
    <property type="term" value="F:kinase activity"/>
    <property type="evidence" value="ECO:0007669"/>
    <property type="project" value="UniProtKB-KW"/>
</dbReference>
<evidence type="ECO:0000256" key="5">
    <source>
        <dbReference type="ARBA" id="ARBA00022840"/>
    </source>
</evidence>
<keyword evidence="5" id="KW-0067">ATP-binding</keyword>
<dbReference type="CDD" id="cd01167">
    <property type="entry name" value="bac_FRK"/>
    <property type="match status" value="1"/>
</dbReference>